<sequence>MCGGTGRYRGGVRERPADIDETGIRHSLREWGIDAVRSDYAPVGFGDHHWHVLDAGCRRWFVTVADLDHKEHCGADRAAALDGLRRAMDTAAALAEDGGSGTVVAPSRTVRGRTVHRLGDRYTISVFPFVEGETGHFGQDLAAEERGRVIDLLAELHRQTPPAAVADRSLQLPGRHRLAAALAGTGRPWAGGPYAEPARRLVAANAPGLRRRLAAFYRLAEQVGLGAGTPVVTHGEPHPGNLLWAGRRLLLVDWDTVGLALPERDLWLVAATSADLDRYAGRSGRVPDPAALAFYRLRWDFSDAAEFLACFRAPHDRTSDTERAWSGFGDTVRRLAADDSA</sequence>
<comment type="caution">
    <text evidence="2">The sequence shown here is derived from an EMBL/GenBank/DDBJ whole genome shotgun (WGS) entry which is preliminary data.</text>
</comment>
<dbReference type="InterPro" id="IPR011009">
    <property type="entry name" value="Kinase-like_dom_sf"/>
</dbReference>
<dbReference type="SUPFAM" id="SSF56112">
    <property type="entry name" value="Protein kinase-like (PK-like)"/>
    <property type="match status" value="1"/>
</dbReference>
<proteinExistence type="predicted"/>
<dbReference type="Proteomes" id="UP001165092">
    <property type="component" value="Unassembled WGS sequence"/>
</dbReference>
<evidence type="ECO:0000259" key="1">
    <source>
        <dbReference type="Pfam" id="PF01636"/>
    </source>
</evidence>
<protein>
    <recommendedName>
        <fullName evidence="1">Aminoglycoside phosphotransferase domain-containing protein</fullName>
    </recommendedName>
</protein>
<dbReference type="Pfam" id="PF01636">
    <property type="entry name" value="APH"/>
    <property type="match status" value="1"/>
</dbReference>
<dbReference type="Gene3D" id="1.10.510.10">
    <property type="entry name" value="Transferase(Phosphotransferase) domain 1"/>
    <property type="match status" value="1"/>
</dbReference>
<reference evidence="2" key="1">
    <citation type="submission" date="2023-02" db="EMBL/GenBank/DDBJ databases">
        <title>Nocardiopsis ansamitocini NBRC 112285.</title>
        <authorList>
            <person name="Ichikawa N."/>
            <person name="Sato H."/>
            <person name="Tonouchi N."/>
        </authorList>
    </citation>
    <scope>NUCLEOTIDE SEQUENCE</scope>
    <source>
        <strain evidence="2">NBRC 112285</strain>
    </source>
</reference>
<feature type="domain" description="Aminoglycoside phosphotransferase" evidence="1">
    <location>
        <begin position="44"/>
        <end position="291"/>
    </location>
</feature>
<evidence type="ECO:0000313" key="3">
    <source>
        <dbReference type="Proteomes" id="UP001165092"/>
    </source>
</evidence>
<dbReference type="EMBL" id="BSQG01000004">
    <property type="protein sequence ID" value="GLU48572.1"/>
    <property type="molecule type" value="Genomic_DNA"/>
</dbReference>
<gene>
    <name evidence="2" type="ORF">Nans01_29230</name>
</gene>
<evidence type="ECO:0000313" key="2">
    <source>
        <dbReference type="EMBL" id="GLU48572.1"/>
    </source>
</evidence>
<organism evidence="2 3">
    <name type="scientific">Nocardiopsis ansamitocini</name>
    <dbReference type="NCBI Taxonomy" id="1670832"/>
    <lineage>
        <taxon>Bacteria</taxon>
        <taxon>Bacillati</taxon>
        <taxon>Actinomycetota</taxon>
        <taxon>Actinomycetes</taxon>
        <taxon>Streptosporangiales</taxon>
        <taxon>Nocardiopsidaceae</taxon>
        <taxon>Nocardiopsis</taxon>
    </lineage>
</organism>
<accession>A0A9W6UJC0</accession>
<name>A0A9W6UJC0_9ACTN</name>
<dbReference type="InterPro" id="IPR002575">
    <property type="entry name" value="Aminoglycoside_PTrfase"/>
</dbReference>
<keyword evidence="3" id="KW-1185">Reference proteome</keyword>
<dbReference type="Gene3D" id="1.20.58.840">
    <property type="match status" value="1"/>
</dbReference>
<dbReference type="AlphaFoldDB" id="A0A9W6UJC0"/>